<comment type="caution">
    <text evidence="5">The sequence shown here is derived from an EMBL/GenBank/DDBJ whole genome shotgun (WGS) entry which is preliminary data.</text>
</comment>
<evidence type="ECO:0000313" key="6">
    <source>
        <dbReference type="Proteomes" id="UP000651156"/>
    </source>
</evidence>
<dbReference type="GO" id="GO:0016787">
    <property type="term" value="F:hydrolase activity"/>
    <property type="evidence" value="ECO:0007669"/>
    <property type="project" value="UniProtKB-KW"/>
</dbReference>
<evidence type="ECO:0000256" key="2">
    <source>
        <dbReference type="ARBA" id="ARBA00022801"/>
    </source>
</evidence>
<keyword evidence="3" id="KW-1133">Transmembrane helix</keyword>
<accession>A0ABR9UXM7</accession>
<dbReference type="PANTHER" id="PTHR11839:SF18">
    <property type="entry name" value="NUDIX HYDROLASE DOMAIN-CONTAINING PROTEIN"/>
    <property type="match status" value="1"/>
</dbReference>
<feature type="transmembrane region" description="Helical" evidence="3">
    <location>
        <begin position="164"/>
        <end position="182"/>
    </location>
</feature>
<reference evidence="5 6" key="1">
    <citation type="submission" date="2020-10" db="EMBL/GenBank/DDBJ databases">
        <authorList>
            <person name="Castelo-Branco R."/>
            <person name="Eusebio N."/>
            <person name="Adriana R."/>
            <person name="Vieira A."/>
            <person name="Brugerolle De Fraissinette N."/>
            <person name="Rezende De Castro R."/>
            <person name="Schneider M.P."/>
            <person name="Vasconcelos V."/>
            <person name="Leao P.N."/>
        </authorList>
    </citation>
    <scope>NUCLEOTIDE SEQUENCE [LARGE SCALE GENOMIC DNA]</scope>
    <source>
        <strain evidence="5 6">LEGE 06123</strain>
    </source>
</reference>
<dbReference type="Gene3D" id="3.90.79.10">
    <property type="entry name" value="Nucleoside Triphosphate Pyrophosphohydrolase"/>
    <property type="match status" value="1"/>
</dbReference>
<feature type="domain" description="Nudix hydrolase" evidence="4">
    <location>
        <begin position="41"/>
        <end position="172"/>
    </location>
</feature>
<dbReference type="PROSITE" id="PS51462">
    <property type="entry name" value="NUDIX"/>
    <property type="match status" value="1"/>
</dbReference>
<dbReference type="RefSeq" id="WP_193934463.1">
    <property type="nucleotide sequence ID" value="NZ_CAWPMZ010000120.1"/>
</dbReference>
<dbReference type="SUPFAM" id="SSF55811">
    <property type="entry name" value="Nudix"/>
    <property type="match status" value="1"/>
</dbReference>
<comment type="cofactor">
    <cofactor evidence="1">
        <name>Mg(2+)</name>
        <dbReference type="ChEBI" id="CHEBI:18420"/>
    </cofactor>
</comment>
<dbReference type="Proteomes" id="UP000651156">
    <property type="component" value="Unassembled WGS sequence"/>
</dbReference>
<keyword evidence="3" id="KW-0472">Membrane</keyword>
<dbReference type="EMBL" id="JADEWN010000075">
    <property type="protein sequence ID" value="MBE9193068.1"/>
    <property type="molecule type" value="Genomic_DNA"/>
</dbReference>
<keyword evidence="3" id="KW-0812">Transmembrane</keyword>
<dbReference type="InterPro" id="IPR015797">
    <property type="entry name" value="NUDIX_hydrolase-like_dom_sf"/>
</dbReference>
<evidence type="ECO:0000256" key="3">
    <source>
        <dbReference type="SAM" id="Phobius"/>
    </source>
</evidence>
<evidence type="ECO:0000313" key="5">
    <source>
        <dbReference type="EMBL" id="MBE9193068.1"/>
    </source>
</evidence>
<keyword evidence="6" id="KW-1185">Reference proteome</keyword>
<keyword evidence="2 5" id="KW-0378">Hydrolase</keyword>
<dbReference type="CDD" id="cd03424">
    <property type="entry name" value="NUDIX_ADPRase_Nudt5_UGPPase_Nudt14"/>
    <property type="match status" value="1"/>
</dbReference>
<sequence>MDVRKWKVLNSQMVIDNQWCKVRQDEVELPNGKIIDDYFINIRLDVALVLPITSHQEIVFVRQYRHGAGEILLELPAGTFDVRIEDPQDAALRELREETGYIAQTAIPLGVLYDNPVKDSNSIYLFLAQDVKKLTQQQLDITEDIDVSLIPISKVMAKIASKEINVAGTVAAIFMGLNYLNYFQLHNT</sequence>
<protein>
    <submittedName>
        <fullName evidence="5">NUDIX hydrolase</fullName>
    </submittedName>
</protein>
<organism evidence="5 6">
    <name type="scientific">Gloeocapsopsis crepidinum LEGE 06123</name>
    <dbReference type="NCBI Taxonomy" id="588587"/>
    <lineage>
        <taxon>Bacteria</taxon>
        <taxon>Bacillati</taxon>
        <taxon>Cyanobacteriota</taxon>
        <taxon>Cyanophyceae</taxon>
        <taxon>Oscillatoriophycideae</taxon>
        <taxon>Chroococcales</taxon>
        <taxon>Chroococcaceae</taxon>
        <taxon>Gloeocapsopsis</taxon>
    </lineage>
</organism>
<dbReference type="PANTHER" id="PTHR11839">
    <property type="entry name" value="UDP/ADP-SUGAR PYROPHOSPHATASE"/>
    <property type="match status" value="1"/>
</dbReference>
<dbReference type="InterPro" id="IPR000086">
    <property type="entry name" value="NUDIX_hydrolase_dom"/>
</dbReference>
<name>A0ABR9UXM7_9CHRO</name>
<evidence type="ECO:0000256" key="1">
    <source>
        <dbReference type="ARBA" id="ARBA00001946"/>
    </source>
</evidence>
<evidence type="ECO:0000259" key="4">
    <source>
        <dbReference type="PROSITE" id="PS51462"/>
    </source>
</evidence>
<gene>
    <name evidence="5" type="ORF">IQ230_22490</name>
</gene>
<dbReference type="Pfam" id="PF00293">
    <property type="entry name" value="NUDIX"/>
    <property type="match status" value="1"/>
</dbReference>
<proteinExistence type="predicted"/>